<keyword evidence="4" id="KW-0145">Chemotaxis</keyword>
<reference evidence="6 7" key="1">
    <citation type="submission" date="2019-03" db="EMBL/GenBank/DDBJ databases">
        <title>Genomic Encyclopedia of Type Strains, Phase IV (KMG-IV): sequencing the most valuable type-strain genomes for metagenomic binning, comparative biology and taxonomic classification.</title>
        <authorList>
            <person name="Goeker M."/>
        </authorList>
    </citation>
    <scope>NUCLEOTIDE SEQUENCE [LARGE SCALE GENOMIC DNA]</scope>
    <source>
        <strain evidence="6 7">DSM 26377</strain>
    </source>
</reference>
<dbReference type="Proteomes" id="UP000295341">
    <property type="component" value="Unassembled WGS sequence"/>
</dbReference>
<keyword evidence="7" id="KW-1185">Reference proteome</keyword>
<accession>A0A4R7PB29</accession>
<feature type="active site" evidence="4">
    <location>
        <position position="41"/>
    </location>
</feature>
<protein>
    <recommendedName>
        <fullName evidence="2">protein-glutamate methylesterase</fullName>
        <ecNumber evidence="2">3.1.1.61</ecNumber>
    </recommendedName>
</protein>
<evidence type="ECO:0000256" key="4">
    <source>
        <dbReference type="PROSITE-ProRule" id="PRU00050"/>
    </source>
</evidence>
<gene>
    <name evidence="6" type="ORF">DFR24_0209</name>
</gene>
<dbReference type="GO" id="GO:0008984">
    <property type="term" value="F:protein-glutamate methylesterase activity"/>
    <property type="evidence" value="ECO:0007669"/>
    <property type="project" value="UniProtKB-EC"/>
</dbReference>
<keyword evidence="1 4" id="KW-0378">Hydrolase</keyword>
<dbReference type="PANTHER" id="PTHR42872:SF6">
    <property type="entry name" value="PROTEIN-GLUTAMATE METHYLESTERASE_PROTEIN-GLUTAMINE GLUTAMINASE"/>
    <property type="match status" value="1"/>
</dbReference>
<dbReference type="Pfam" id="PF01339">
    <property type="entry name" value="CheB_methylest"/>
    <property type="match status" value="1"/>
</dbReference>
<evidence type="ECO:0000256" key="3">
    <source>
        <dbReference type="ARBA" id="ARBA00048267"/>
    </source>
</evidence>
<dbReference type="GO" id="GO:0006935">
    <property type="term" value="P:chemotaxis"/>
    <property type="evidence" value="ECO:0007669"/>
    <property type="project" value="UniProtKB-UniRule"/>
</dbReference>
<organism evidence="6 7">
    <name type="scientific">Panacagrimonas perspica</name>
    <dbReference type="NCBI Taxonomy" id="381431"/>
    <lineage>
        <taxon>Bacteria</taxon>
        <taxon>Pseudomonadati</taxon>
        <taxon>Pseudomonadota</taxon>
        <taxon>Gammaproteobacteria</taxon>
        <taxon>Nevskiales</taxon>
        <taxon>Nevskiaceae</taxon>
        <taxon>Panacagrimonas</taxon>
    </lineage>
</organism>
<evidence type="ECO:0000256" key="2">
    <source>
        <dbReference type="ARBA" id="ARBA00039140"/>
    </source>
</evidence>
<evidence type="ECO:0000313" key="6">
    <source>
        <dbReference type="EMBL" id="TDU30852.1"/>
    </source>
</evidence>
<feature type="active site" evidence="4">
    <location>
        <position position="134"/>
    </location>
</feature>
<name>A0A4R7PB29_9GAMM</name>
<comment type="catalytic activity">
    <reaction evidence="3">
        <text>[protein]-L-glutamate 5-O-methyl ester + H2O = L-glutamyl-[protein] + methanol + H(+)</text>
        <dbReference type="Rhea" id="RHEA:23236"/>
        <dbReference type="Rhea" id="RHEA-COMP:10208"/>
        <dbReference type="Rhea" id="RHEA-COMP:10311"/>
        <dbReference type="ChEBI" id="CHEBI:15377"/>
        <dbReference type="ChEBI" id="CHEBI:15378"/>
        <dbReference type="ChEBI" id="CHEBI:17790"/>
        <dbReference type="ChEBI" id="CHEBI:29973"/>
        <dbReference type="ChEBI" id="CHEBI:82795"/>
        <dbReference type="EC" id="3.1.1.61"/>
    </reaction>
</comment>
<sequence length="190" mass="19741">MRAGRYDAIVMAASSGGIDALRIVLGALDARLRAPVLIVQHTASENGHALCELFAAASVIPVIEAEPRQPIVGGCAYLAPPGYHLLVEAGPRAALSVDDKVCHVRPSADVLFESAADVWRSALIGVVLTGANDDGAAGMLAIRSRKGLGIVQLPDEAEMREMPEAALRLAGADHVLRLAAIGPLLNQLCG</sequence>
<dbReference type="EC" id="3.1.1.61" evidence="2"/>
<feature type="domain" description="CheB-type methylesterase" evidence="5">
    <location>
        <begin position="9"/>
        <end position="190"/>
    </location>
</feature>
<evidence type="ECO:0000313" key="7">
    <source>
        <dbReference type="Proteomes" id="UP000295341"/>
    </source>
</evidence>
<dbReference type="GO" id="GO:0005737">
    <property type="term" value="C:cytoplasm"/>
    <property type="evidence" value="ECO:0007669"/>
    <property type="project" value="InterPro"/>
</dbReference>
<dbReference type="PROSITE" id="PS50122">
    <property type="entry name" value="CHEB"/>
    <property type="match status" value="1"/>
</dbReference>
<dbReference type="InterPro" id="IPR035909">
    <property type="entry name" value="CheB_C"/>
</dbReference>
<dbReference type="InterPro" id="IPR000673">
    <property type="entry name" value="Sig_transdc_resp-reg_Me-estase"/>
</dbReference>
<dbReference type="SUPFAM" id="SSF52738">
    <property type="entry name" value="Methylesterase CheB, C-terminal domain"/>
    <property type="match status" value="1"/>
</dbReference>
<dbReference type="CDD" id="cd16433">
    <property type="entry name" value="CheB"/>
    <property type="match status" value="1"/>
</dbReference>
<dbReference type="GO" id="GO:0000156">
    <property type="term" value="F:phosphorelay response regulator activity"/>
    <property type="evidence" value="ECO:0007669"/>
    <property type="project" value="InterPro"/>
</dbReference>
<dbReference type="PANTHER" id="PTHR42872">
    <property type="entry name" value="PROTEIN-GLUTAMATE METHYLESTERASE/PROTEIN-GLUTAMINE GLUTAMINASE"/>
    <property type="match status" value="1"/>
</dbReference>
<feature type="active site" evidence="4">
    <location>
        <position position="14"/>
    </location>
</feature>
<evidence type="ECO:0000256" key="1">
    <source>
        <dbReference type="ARBA" id="ARBA00022801"/>
    </source>
</evidence>
<comment type="caution">
    <text evidence="6">The sequence shown here is derived from an EMBL/GenBank/DDBJ whole genome shotgun (WGS) entry which is preliminary data.</text>
</comment>
<proteinExistence type="predicted"/>
<dbReference type="AlphaFoldDB" id="A0A4R7PB29"/>
<dbReference type="Gene3D" id="3.40.50.180">
    <property type="entry name" value="Methylesterase CheB, C-terminal domain"/>
    <property type="match status" value="1"/>
</dbReference>
<evidence type="ECO:0000259" key="5">
    <source>
        <dbReference type="PROSITE" id="PS50122"/>
    </source>
</evidence>
<dbReference type="EMBL" id="SOBT01000008">
    <property type="protein sequence ID" value="TDU30852.1"/>
    <property type="molecule type" value="Genomic_DNA"/>
</dbReference>